<dbReference type="GO" id="GO:0008270">
    <property type="term" value="F:zinc ion binding"/>
    <property type="evidence" value="ECO:0007669"/>
    <property type="project" value="InterPro"/>
</dbReference>
<accession>A0A7Z2G737</accession>
<name>A0A7Z2G737_9BURK</name>
<evidence type="ECO:0000256" key="1">
    <source>
        <dbReference type="ARBA" id="ARBA00001947"/>
    </source>
</evidence>
<dbReference type="Gene3D" id="3.90.180.10">
    <property type="entry name" value="Medium-chain alcohol dehydrogenases, catalytic domain"/>
    <property type="match status" value="1"/>
</dbReference>
<dbReference type="SMART" id="SM00829">
    <property type="entry name" value="PKS_ER"/>
    <property type="match status" value="1"/>
</dbReference>
<dbReference type="GO" id="GO:0051903">
    <property type="term" value="F:S-(hydroxymethyl)glutathione dehydrogenase [NAD(P)+] activity"/>
    <property type="evidence" value="ECO:0007669"/>
    <property type="project" value="TreeGrafter"/>
</dbReference>
<dbReference type="Pfam" id="PF08240">
    <property type="entry name" value="ADH_N"/>
    <property type="match status" value="1"/>
</dbReference>
<keyword evidence="4" id="KW-0560">Oxidoreductase</keyword>
<evidence type="ECO:0000256" key="2">
    <source>
        <dbReference type="ARBA" id="ARBA00022723"/>
    </source>
</evidence>
<reference evidence="8 9" key="1">
    <citation type="submission" date="2019-12" db="EMBL/GenBank/DDBJ databases">
        <title>Paraburkholderia acidiphila 7Q-K02 sp. nov and Paraburkholderia acidisoli DHF22 sp. nov., two strains isolated from forest soil.</title>
        <authorList>
            <person name="Gao Z."/>
            <person name="Qiu L."/>
        </authorList>
    </citation>
    <scope>NUCLEOTIDE SEQUENCE [LARGE SCALE GENOMIC DNA]</scope>
    <source>
        <strain evidence="8 9">7Q-K02</strain>
    </source>
</reference>
<dbReference type="FunFam" id="3.40.50.720:FF:000003">
    <property type="entry name" value="S-(hydroxymethyl)glutathione dehydrogenase"/>
    <property type="match status" value="1"/>
</dbReference>
<dbReference type="InterPro" id="IPR011032">
    <property type="entry name" value="GroES-like_sf"/>
</dbReference>
<comment type="similarity">
    <text evidence="6">Belongs to the zinc-containing alcohol dehydrogenase family.</text>
</comment>
<evidence type="ECO:0000313" key="8">
    <source>
        <dbReference type="EMBL" id="QGZ56413.1"/>
    </source>
</evidence>
<dbReference type="KEGG" id="pacp:FAZ97_15600"/>
<gene>
    <name evidence="8" type="ORF">FAZ97_15600</name>
</gene>
<comment type="cofactor">
    <cofactor evidence="1 6">
        <name>Zn(2+)</name>
        <dbReference type="ChEBI" id="CHEBI:29105"/>
    </cofactor>
</comment>
<evidence type="ECO:0000256" key="6">
    <source>
        <dbReference type="RuleBase" id="RU361277"/>
    </source>
</evidence>
<dbReference type="InterPro" id="IPR013154">
    <property type="entry name" value="ADH-like_N"/>
</dbReference>
<dbReference type="OrthoDB" id="9770544at2"/>
<feature type="domain" description="Enoyl reductase (ER)" evidence="7">
    <location>
        <begin position="12"/>
        <end position="362"/>
    </location>
</feature>
<evidence type="ECO:0000256" key="5">
    <source>
        <dbReference type="ARBA" id="ARBA00023027"/>
    </source>
</evidence>
<dbReference type="CDD" id="cd08279">
    <property type="entry name" value="Zn_ADH_class_III"/>
    <property type="match status" value="1"/>
</dbReference>
<dbReference type="SUPFAM" id="SSF50129">
    <property type="entry name" value="GroES-like"/>
    <property type="match status" value="1"/>
</dbReference>
<keyword evidence="3 6" id="KW-0862">Zinc</keyword>
<dbReference type="AlphaFoldDB" id="A0A7Z2G737"/>
<evidence type="ECO:0000256" key="4">
    <source>
        <dbReference type="ARBA" id="ARBA00023002"/>
    </source>
</evidence>
<dbReference type="PANTHER" id="PTHR43880:SF12">
    <property type="entry name" value="ALCOHOL DEHYDROGENASE CLASS-3"/>
    <property type="match status" value="1"/>
</dbReference>
<dbReference type="Gene3D" id="3.40.50.720">
    <property type="entry name" value="NAD(P)-binding Rossmann-like Domain"/>
    <property type="match status" value="1"/>
</dbReference>
<evidence type="ECO:0000313" key="9">
    <source>
        <dbReference type="Proteomes" id="UP000434209"/>
    </source>
</evidence>
<keyword evidence="5" id="KW-0520">NAD</keyword>
<sequence length="364" mass="38057">MKSKAAILVGFGRPLEIEEIDVAEPRENEVRIKVAASGVCHSDLHAAHGVYGGNLPAILGHEGAGIVESVGNGVSNVAAGDHVIISWKPACGHCRSCLRGRPNLCEGAAWADCGRMKDGTTRYSSNGSDVLHFGGVSTFTEYTVVPAECAVKIGRDLPLVPMSLVGCAVTTGVGAAINTARIVAGDSVAIIGCGGVGLSSLQGARIAGAKTIIAVDQSDAALSLARSLGATHTINSRCDDPKRSIVEIGNGGVDWSIEAVGRQETMDLAVSILNRGGQAVLAGVARAETMVSFKPFVLVRQENAILGSYYGSARPHTDFPRFANYYRQGMLDLDSMVTPRKLEEINEILTDLESGANGRSVIVF</sequence>
<keyword evidence="9" id="KW-1185">Reference proteome</keyword>
<dbReference type="Proteomes" id="UP000434209">
    <property type="component" value="Chromosome 2"/>
</dbReference>
<keyword evidence="2 6" id="KW-0479">Metal-binding</keyword>
<dbReference type="EMBL" id="CP046910">
    <property type="protein sequence ID" value="QGZ56413.1"/>
    <property type="molecule type" value="Genomic_DNA"/>
</dbReference>
<evidence type="ECO:0000259" key="7">
    <source>
        <dbReference type="SMART" id="SM00829"/>
    </source>
</evidence>
<dbReference type="FunFam" id="3.90.180.10:FF:000067">
    <property type="entry name" value="alcohol dehydrogenase 1-like isoform X1"/>
    <property type="match status" value="1"/>
</dbReference>
<dbReference type="PROSITE" id="PS00059">
    <property type="entry name" value="ADH_ZINC"/>
    <property type="match status" value="1"/>
</dbReference>
<dbReference type="SUPFAM" id="SSF51735">
    <property type="entry name" value="NAD(P)-binding Rossmann-fold domains"/>
    <property type="match status" value="1"/>
</dbReference>
<dbReference type="GO" id="GO:0005829">
    <property type="term" value="C:cytosol"/>
    <property type="evidence" value="ECO:0007669"/>
    <property type="project" value="TreeGrafter"/>
</dbReference>
<dbReference type="InterPro" id="IPR013149">
    <property type="entry name" value="ADH-like_C"/>
</dbReference>
<organism evidence="8 9">
    <name type="scientific">Paraburkholderia acidiphila</name>
    <dbReference type="NCBI Taxonomy" id="2571747"/>
    <lineage>
        <taxon>Bacteria</taxon>
        <taxon>Pseudomonadati</taxon>
        <taxon>Pseudomonadota</taxon>
        <taxon>Betaproteobacteria</taxon>
        <taxon>Burkholderiales</taxon>
        <taxon>Burkholderiaceae</taxon>
        <taxon>Paraburkholderia</taxon>
    </lineage>
</organism>
<dbReference type="PANTHER" id="PTHR43880">
    <property type="entry name" value="ALCOHOL DEHYDROGENASE"/>
    <property type="match status" value="1"/>
</dbReference>
<dbReference type="GO" id="GO:0046294">
    <property type="term" value="P:formaldehyde catabolic process"/>
    <property type="evidence" value="ECO:0007669"/>
    <property type="project" value="TreeGrafter"/>
</dbReference>
<dbReference type="InterPro" id="IPR020843">
    <property type="entry name" value="ER"/>
</dbReference>
<dbReference type="InterPro" id="IPR002328">
    <property type="entry name" value="ADH_Zn_CS"/>
</dbReference>
<dbReference type="InterPro" id="IPR036291">
    <property type="entry name" value="NAD(P)-bd_dom_sf"/>
</dbReference>
<protein>
    <submittedName>
        <fullName evidence="8">Alcohol dehydrogenase catalytic domain-containing protein</fullName>
    </submittedName>
</protein>
<proteinExistence type="inferred from homology"/>
<evidence type="ECO:0000256" key="3">
    <source>
        <dbReference type="ARBA" id="ARBA00022833"/>
    </source>
</evidence>
<dbReference type="RefSeq" id="WP_158759377.1">
    <property type="nucleotide sequence ID" value="NZ_CP046910.1"/>
</dbReference>
<dbReference type="Pfam" id="PF00107">
    <property type="entry name" value="ADH_zinc_N"/>
    <property type="match status" value="1"/>
</dbReference>